<organism evidence="2 3">
    <name type="scientific">Cirrhinus mrigala</name>
    <name type="common">Mrigala</name>
    <dbReference type="NCBI Taxonomy" id="683832"/>
    <lineage>
        <taxon>Eukaryota</taxon>
        <taxon>Metazoa</taxon>
        <taxon>Chordata</taxon>
        <taxon>Craniata</taxon>
        <taxon>Vertebrata</taxon>
        <taxon>Euteleostomi</taxon>
        <taxon>Actinopterygii</taxon>
        <taxon>Neopterygii</taxon>
        <taxon>Teleostei</taxon>
        <taxon>Ostariophysi</taxon>
        <taxon>Cypriniformes</taxon>
        <taxon>Cyprinidae</taxon>
        <taxon>Labeoninae</taxon>
        <taxon>Labeonini</taxon>
        <taxon>Cirrhinus</taxon>
    </lineage>
</organism>
<sequence length="53" mass="5500">FAFSTALSGNLGSPLLPSPQAKGTDHRDQISSKAPLQGVTMLPSLRKGFAESS</sequence>
<reference evidence="2 3" key="1">
    <citation type="submission" date="2024-05" db="EMBL/GenBank/DDBJ databases">
        <title>Genome sequencing and assembly of Indian major carp, Cirrhinus mrigala (Hamilton, 1822).</title>
        <authorList>
            <person name="Mohindra V."/>
            <person name="Chowdhury L.M."/>
            <person name="Lal K."/>
            <person name="Jena J.K."/>
        </authorList>
    </citation>
    <scope>NUCLEOTIDE SEQUENCE [LARGE SCALE GENOMIC DNA]</scope>
    <source>
        <strain evidence="2">CM1030</strain>
        <tissue evidence="2">Blood</tissue>
    </source>
</reference>
<feature type="region of interest" description="Disordered" evidence="1">
    <location>
        <begin position="1"/>
        <end position="53"/>
    </location>
</feature>
<feature type="non-terminal residue" evidence="2">
    <location>
        <position position="1"/>
    </location>
</feature>
<feature type="non-terminal residue" evidence="2">
    <location>
        <position position="53"/>
    </location>
</feature>
<evidence type="ECO:0000313" key="2">
    <source>
        <dbReference type="EMBL" id="KAL0183704.1"/>
    </source>
</evidence>
<protein>
    <recommendedName>
        <fullName evidence="4">Ubinuclein 1</fullName>
    </recommendedName>
</protein>
<accession>A0ABD0QC22</accession>
<proteinExistence type="predicted"/>
<keyword evidence="3" id="KW-1185">Reference proteome</keyword>
<dbReference type="Proteomes" id="UP001529510">
    <property type="component" value="Unassembled WGS sequence"/>
</dbReference>
<name>A0ABD0QC22_CIRMR</name>
<feature type="compositionally biased region" description="Low complexity" evidence="1">
    <location>
        <begin position="7"/>
        <end position="19"/>
    </location>
</feature>
<evidence type="ECO:0000256" key="1">
    <source>
        <dbReference type="SAM" id="MobiDB-lite"/>
    </source>
</evidence>
<comment type="caution">
    <text evidence="2">The sequence shown here is derived from an EMBL/GenBank/DDBJ whole genome shotgun (WGS) entry which is preliminary data.</text>
</comment>
<gene>
    <name evidence="2" type="ORF">M9458_019400</name>
</gene>
<evidence type="ECO:0000313" key="3">
    <source>
        <dbReference type="Proteomes" id="UP001529510"/>
    </source>
</evidence>
<dbReference type="AlphaFoldDB" id="A0ABD0QC22"/>
<dbReference type="EMBL" id="JAMKFB020000009">
    <property type="protein sequence ID" value="KAL0183704.1"/>
    <property type="molecule type" value="Genomic_DNA"/>
</dbReference>
<evidence type="ECO:0008006" key="4">
    <source>
        <dbReference type="Google" id="ProtNLM"/>
    </source>
</evidence>